<keyword evidence="4" id="KW-0282">Flagellum</keyword>
<evidence type="ECO:0000256" key="10">
    <source>
        <dbReference type="SAM" id="MobiDB-lite"/>
    </source>
</evidence>
<proteinExistence type="inferred from homology"/>
<comment type="caution">
    <text evidence="11">The sequence shown here is derived from an EMBL/GenBank/DDBJ whole genome shotgun (WGS) entry which is preliminary data.</text>
</comment>
<keyword evidence="8" id="KW-0966">Cell projection</keyword>
<evidence type="ECO:0000256" key="8">
    <source>
        <dbReference type="ARBA" id="ARBA00023273"/>
    </source>
</evidence>
<protein>
    <submittedName>
        <fullName evidence="11">Uncharacterized protein</fullName>
    </submittedName>
</protein>
<reference evidence="11 12" key="1">
    <citation type="submission" date="2019-05" db="EMBL/GenBank/DDBJ databases">
        <title>Another draft genome of Portunus trituberculatus and its Hox gene families provides insights of decapod evolution.</title>
        <authorList>
            <person name="Jeong J.-H."/>
            <person name="Song I."/>
            <person name="Kim S."/>
            <person name="Choi T."/>
            <person name="Kim D."/>
            <person name="Ryu S."/>
            <person name="Kim W."/>
        </authorList>
    </citation>
    <scope>NUCLEOTIDE SEQUENCE [LARGE SCALE GENOMIC DNA]</scope>
    <source>
        <tissue evidence="11">Muscle</tissue>
    </source>
</reference>
<feature type="region of interest" description="Disordered" evidence="10">
    <location>
        <begin position="1"/>
        <end position="24"/>
    </location>
</feature>
<evidence type="ECO:0000256" key="2">
    <source>
        <dbReference type="ARBA" id="ARBA00006875"/>
    </source>
</evidence>
<dbReference type="OrthoDB" id="429119at2759"/>
<sequence>MPSPTTTTTATSSSTTTTTTASALPSWVLEEREAAGIRHRRRVLEQRAQRIHGLPRATSIAVDVEGLSQQVKDRQRALEKDQREEEDFMRLAATQDRAAVLLQHREKKVLYFP</sequence>
<evidence type="ECO:0000256" key="4">
    <source>
        <dbReference type="ARBA" id="ARBA00022846"/>
    </source>
</evidence>
<comment type="subcellular location">
    <subcellularLocation>
        <location evidence="1">Cytoplasm</location>
        <location evidence="1">Cytoskeleton</location>
        <location evidence="1">Flagellum axoneme</location>
    </subcellularLocation>
</comment>
<evidence type="ECO:0000256" key="5">
    <source>
        <dbReference type="ARBA" id="ARBA00023054"/>
    </source>
</evidence>
<keyword evidence="6" id="KW-0969">Cilium</keyword>
<keyword evidence="7" id="KW-0206">Cytoskeleton</keyword>
<dbReference type="InterPro" id="IPR008805">
    <property type="entry name" value="RIB43A"/>
</dbReference>
<dbReference type="EMBL" id="VSRR010024934">
    <property type="protein sequence ID" value="MPC66561.1"/>
    <property type="molecule type" value="Genomic_DNA"/>
</dbReference>
<dbReference type="AlphaFoldDB" id="A0A5B7H1Y0"/>
<comment type="similarity">
    <text evidence="2">Belongs to the RIB43A family.</text>
</comment>
<dbReference type="Pfam" id="PF05914">
    <property type="entry name" value="RIB43A"/>
    <property type="match status" value="1"/>
</dbReference>
<evidence type="ECO:0000256" key="1">
    <source>
        <dbReference type="ARBA" id="ARBA00004611"/>
    </source>
</evidence>
<keyword evidence="12" id="KW-1185">Reference proteome</keyword>
<name>A0A5B7H1Y0_PORTR</name>
<evidence type="ECO:0000313" key="11">
    <source>
        <dbReference type="EMBL" id="MPC66561.1"/>
    </source>
</evidence>
<evidence type="ECO:0000256" key="7">
    <source>
        <dbReference type="ARBA" id="ARBA00023212"/>
    </source>
</evidence>
<feature type="compositionally biased region" description="Low complexity" evidence="10">
    <location>
        <begin position="1"/>
        <end position="23"/>
    </location>
</feature>
<keyword evidence="3" id="KW-0963">Cytoplasm</keyword>
<keyword evidence="5" id="KW-0175">Coiled coil</keyword>
<evidence type="ECO:0000256" key="3">
    <source>
        <dbReference type="ARBA" id="ARBA00022490"/>
    </source>
</evidence>
<evidence type="ECO:0000256" key="9">
    <source>
        <dbReference type="ARBA" id="ARBA00046435"/>
    </source>
</evidence>
<evidence type="ECO:0000313" key="12">
    <source>
        <dbReference type="Proteomes" id="UP000324222"/>
    </source>
</evidence>
<gene>
    <name evidence="11" type="ORF">E2C01_060710</name>
</gene>
<organism evidence="11 12">
    <name type="scientific">Portunus trituberculatus</name>
    <name type="common">Swimming crab</name>
    <name type="synonym">Neptunus trituberculatus</name>
    <dbReference type="NCBI Taxonomy" id="210409"/>
    <lineage>
        <taxon>Eukaryota</taxon>
        <taxon>Metazoa</taxon>
        <taxon>Ecdysozoa</taxon>
        <taxon>Arthropoda</taxon>
        <taxon>Crustacea</taxon>
        <taxon>Multicrustacea</taxon>
        <taxon>Malacostraca</taxon>
        <taxon>Eumalacostraca</taxon>
        <taxon>Eucarida</taxon>
        <taxon>Decapoda</taxon>
        <taxon>Pleocyemata</taxon>
        <taxon>Brachyura</taxon>
        <taxon>Eubrachyura</taxon>
        <taxon>Portunoidea</taxon>
        <taxon>Portunidae</taxon>
        <taxon>Portuninae</taxon>
        <taxon>Portunus</taxon>
    </lineage>
</organism>
<accession>A0A5B7H1Y0</accession>
<evidence type="ECO:0000256" key="6">
    <source>
        <dbReference type="ARBA" id="ARBA00023069"/>
    </source>
</evidence>
<comment type="subunit">
    <text evidence="9">Microtubule inner protein component of sperm flagellar doublet microtubules.</text>
</comment>
<dbReference type="Proteomes" id="UP000324222">
    <property type="component" value="Unassembled WGS sequence"/>
</dbReference>